<evidence type="ECO:0000313" key="2">
    <source>
        <dbReference type="RefSeq" id="XP_010259665.1"/>
    </source>
</evidence>
<sequence length="166" mass="18784">MGSPTLDIRLISAQGVKNVRKLQVRSLFKMKVYVVGFIDGDPDSKQQTPADNDGSTNPFWDFQMKFKIHESAIRDDQAHLVLELYCDRRLADPKYVGEVRVPIKELFDRAGERTSDLAVSYPVTQPSQDPEGKLNFWYKFVGVSLPNEIPSPPHKPPSNIRKGLSI</sequence>
<organism evidence="1 2">
    <name type="scientific">Nelumbo nucifera</name>
    <name type="common">Sacred lotus</name>
    <dbReference type="NCBI Taxonomy" id="4432"/>
    <lineage>
        <taxon>Eukaryota</taxon>
        <taxon>Viridiplantae</taxon>
        <taxon>Streptophyta</taxon>
        <taxon>Embryophyta</taxon>
        <taxon>Tracheophyta</taxon>
        <taxon>Spermatophyta</taxon>
        <taxon>Magnoliopsida</taxon>
        <taxon>Proteales</taxon>
        <taxon>Nelumbonaceae</taxon>
        <taxon>Nelumbo</taxon>
    </lineage>
</organism>
<dbReference type="InterPro" id="IPR035892">
    <property type="entry name" value="C2_domain_sf"/>
</dbReference>
<dbReference type="InterPro" id="IPR044750">
    <property type="entry name" value="C2_SRC2/BAP"/>
</dbReference>
<protein>
    <submittedName>
        <fullName evidence="2">Protein SRC2-like</fullName>
    </submittedName>
</protein>
<dbReference type="AlphaFoldDB" id="A0A1U8AC08"/>
<dbReference type="SMART" id="SM00239">
    <property type="entry name" value="C2"/>
    <property type="match status" value="1"/>
</dbReference>
<dbReference type="InterPro" id="IPR000008">
    <property type="entry name" value="C2_dom"/>
</dbReference>
<name>A0A1U8AC08_NELNU</name>
<dbReference type="KEGG" id="nnu:104599004"/>
<proteinExistence type="predicted"/>
<dbReference type="Gene3D" id="2.60.40.150">
    <property type="entry name" value="C2 domain"/>
    <property type="match status" value="1"/>
</dbReference>
<accession>A0A1U8AC08</accession>
<reference evidence="2" key="1">
    <citation type="submission" date="2025-08" db="UniProtKB">
        <authorList>
            <consortium name="RefSeq"/>
        </authorList>
    </citation>
    <scope>IDENTIFICATION</scope>
</reference>
<dbReference type="RefSeq" id="XP_010259665.1">
    <property type="nucleotide sequence ID" value="XM_010261363.2"/>
</dbReference>
<dbReference type="GeneID" id="104599004"/>
<dbReference type="PROSITE" id="PS50004">
    <property type="entry name" value="C2"/>
    <property type="match status" value="1"/>
</dbReference>
<gene>
    <name evidence="2" type="primary">LOC104599004</name>
</gene>
<dbReference type="Pfam" id="PF00168">
    <property type="entry name" value="C2"/>
    <property type="match status" value="1"/>
</dbReference>
<dbReference type="OrthoDB" id="270970at2759"/>
<dbReference type="SUPFAM" id="SSF49562">
    <property type="entry name" value="C2 domain (Calcium/lipid-binding domain, CaLB)"/>
    <property type="match status" value="1"/>
</dbReference>
<dbReference type="STRING" id="4432.A0A1U8AC08"/>
<keyword evidence="1" id="KW-1185">Reference proteome</keyword>
<dbReference type="Proteomes" id="UP000189703">
    <property type="component" value="Unplaced"/>
</dbReference>
<dbReference type="PANTHER" id="PTHR32246:SF173">
    <property type="entry name" value="C2 DOMAIN-CONTAINING PROTEIN"/>
    <property type="match status" value="1"/>
</dbReference>
<dbReference type="CDD" id="cd04051">
    <property type="entry name" value="C2_SRC2_like"/>
    <property type="match status" value="1"/>
</dbReference>
<dbReference type="PANTHER" id="PTHR32246">
    <property type="entry name" value="INGRESSION PROTEIN FIC1"/>
    <property type="match status" value="1"/>
</dbReference>
<evidence type="ECO:0000313" key="1">
    <source>
        <dbReference type="Proteomes" id="UP000189703"/>
    </source>
</evidence>
<dbReference type="OMA" id="ISESWIH"/>
<dbReference type="GO" id="GO:0006952">
    <property type="term" value="P:defense response"/>
    <property type="evidence" value="ECO:0007669"/>
    <property type="project" value="InterPro"/>
</dbReference>